<accession>H0HUP8</accession>
<protein>
    <submittedName>
        <fullName evidence="3">Uncharacterized protein</fullName>
    </submittedName>
</protein>
<dbReference type="RefSeq" id="WP_008837465.1">
    <property type="nucleotide sequence ID" value="NZ_AHAM01000159.1"/>
</dbReference>
<gene>
    <name evidence="3" type="ORF">MAXJ12_19248</name>
</gene>
<name>H0HUP8_9HYPH</name>
<feature type="region of interest" description="Disordered" evidence="1">
    <location>
        <begin position="44"/>
        <end position="68"/>
    </location>
</feature>
<feature type="signal peptide" evidence="2">
    <location>
        <begin position="1"/>
        <end position="24"/>
    </location>
</feature>
<feature type="chain" id="PRO_5003534147" evidence="2">
    <location>
        <begin position="25"/>
        <end position="123"/>
    </location>
</feature>
<evidence type="ECO:0000256" key="2">
    <source>
        <dbReference type="SAM" id="SignalP"/>
    </source>
</evidence>
<organism evidence="3 4">
    <name type="scientific">Mesorhizobium alhagi CCNWXJ12-2</name>
    <dbReference type="NCBI Taxonomy" id="1107882"/>
    <lineage>
        <taxon>Bacteria</taxon>
        <taxon>Pseudomonadati</taxon>
        <taxon>Pseudomonadota</taxon>
        <taxon>Alphaproteobacteria</taxon>
        <taxon>Hyphomicrobiales</taxon>
        <taxon>Phyllobacteriaceae</taxon>
        <taxon>Allomesorhizobium</taxon>
    </lineage>
</organism>
<evidence type="ECO:0000256" key="1">
    <source>
        <dbReference type="SAM" id="MobiDB-lite"/>
    </source>
</evidence>
<dbReference type="PATRIC" id="fig|1107882.3.peg.3756"/>
<evidence type="ECO:0000313" key="4">
    <source>
        <dbReference type="Proteomes" id="UP000003250"/>
    </source>
</evidence>
<proteinExistence type="predicted"/>
<feature type="compositionally biased region" description="Basic and acidic residues" evidence="1">
    <location>
        <begin position="44"/>
        <end position="54"/>
    </location>
</feature>
<dbReference type="Proteomes" id="UP000003250">
    <property type="component" value="Unassembled WGS sequence"/>
</dbReference>
<dbReference type="EMBL" id="AHAM01000159">
    <property type="protein sequence ID" value="EHK55538.1"/>
    <property type="molecule type" value="Genomic_DNA"/>
</dbReference>
<dbReference type="AlphaFoldDB" id="H0HUP8"/>
<keyword evidence="4" id="KW-1185">Reference proteome</keyword>
<keyword evidence="2" id="KW-0732">Signal</keyword>
<evidence type="ECO:0000313" key="3">
    <source>
        <dbReference type="EMBL" id="EHK55538.1"/>
    </source>
</evidence>
<sequence>MRALDASRWLALSMAILIAISALLHDGHAPAAAAEDIRFAIENTHAEPAAEHSHAKPCGGEEQARDDGSCCISTSGCAICVPGFAQALDGSTRSTPLALASDTISLPGDCPLQMRPPKVSAIA</sequence>
<reference evidence="3 4" key="1">
    <citation type="journal article" date="2012" name="J. Bacteriol.">
        <title>Draft Genome Sequence of Mesorhizobium alhagi CCNWXJ12-2T, a Novel Salt-Resistant Species Isolated from the Desert of Northwestern China.</title>
        <authorList>
            <person name="Zhou M."/>
            <person name="Chen W."/>
            <person name="Chen H."/>
            <person name="Wei G."/>
        </authorList>
    </citation>
    <scope>NUCLEOTIDE SEQUENCE [LARGE SCALE GENOMIC DNA]</scope>
    <source>
        <strain evidence="3 4">CCNWXJ12-2</strain>
    </source>
</reference>